<reference evidence="2 3" key="1">
    <citation type="submission" date="2024-04" db="EMBL/GenBank/DDBJ databases">
        <title>Novel genus in family Flammeovirgaceae.</title>
        <authorList>
            <person name="Nguyen T.H."/>
            <person name="Vuong T.Q."/>
            <person name="Le H."/>
            <person name="Kim S.-G."/>
        </authorList>
    </citation>
    <scope>NUCLEOTIDE SEQUENCE [LARGE SCALE GENOMIC DNA]</scope>
    <source>
        <strain evidence="2 3">JCM 23209</strain>
    </source>
</reference>
<dbReference type="Pfam" id="PF06889">
    <property type="entry name" value="DUF1266"/>
    <property type="match status" value="1"/>
</dbReference>
<protein>
    <submittedName>
        <fullName evidence="2">DUF1266 domain-containing protein</fullName>
    </submittedName>
</protein>
<comment type="caution">
    <text evidence="2">The sequence shown here is derived from an EMBL/GenBank/DDBJ whole genome shotgun (WGS) entry which is preliminary data.</text>
</comment>
<keyword evidence="3" id="KW-1185">Reference proteome</keyword>
<dbReference type="EMBL" id="JBDKWZ010000001">
    <property type="protein sequence ID" value="MEN7546444.1"/>
    <property type="molecule type" value="Genomic_DNA"/>
</dbReference>
<dbReference type="InterPro" id="IPR009677">
    <property type="entry name" value="DUF1266"/>
</dbReference>
<dbReference type="AlphaFoldDB" id="A0AAW9S0I7"/>
<sequence length="227" mass="27458">MMHIPLRWLELTDSIRWCISLSSILTEANYGRHDLFWSTEKTQENIDFWKKNLISYWDVHNTKEALDTLYWLRESGGHRKNYMQMQQYISSLTDEEYQLQLGKWEAQNPDTAIQWKIVRQYAQVLRYKGIMAWDLGRYISLCRWFALVGYLDEEEAYNRMKPMAHQAKKYFNNWNDWAVNYMIGRQFWSKNLTLSNTDEYMAAYTRLKNNPESPFNTLDWNVPLEDD</sequence>
<evidence type="ECO:0000259" key="1">
    <source>
        <dbReference type="Pfam" id="PF06889"/>
    </source>
</evidence>
<feature type="domain" description="DUF1266" evidence="1">
    <location>
        <begin position="53"/>
        <end position="220"/>
    </location>
</feature>
<dbReference type="RefSeq" id="WP_346819231.1">
    <property type="nucleotide sequence ID" value="NZ_JBDKWZ010000001.1"/>
</dbReference>
<organism evidence="2 3">
    <name type="scientific">Rapidithrix thailandica</name>
    <dbReference type="NCBI Taxonomy" id="413964"/>
    <lineage>
        <taxon>Bacteria</taxon>
        <taxon>Pseudomonadati</taxon>
        <taxon>Bacteroidota</taxon>
        <taxon>Cytophagia</taxon>
        <taxon>Cytophagales</taxon>
        <taxon>Flammeovirgaceae</taxon>
        <taxon>Rapidithrix</taxon>
    </lineage>
</organism>
<gene>
    <name evidence="2" type="ORF">AAG747_00905</name>
</gene>
<proteinExistence type="predicted"/>
<name>A0AAW9S0I7_9BACT</name>
<evidence type="ECO:0000313" key="2">
    <source>
        <dbReference type="EMBL" id="MEN7546444.1"/>
    </source>
</evidence>
<dbReference type="Proteomes" id="UP001403385">
    <property type="component" value="Unassembled WGS sequence"/>
</dbReference>
<accession>A0AAW9S0I7</accession>
<evidence type="ECO:0000313" key="3">
    <source>
        <dbReference type="Proteomes" id="UP001403385"/>
    </source>
</evidence>